<evidence type="ECO:0000313" key="4">
    <source>
        <dbReference type="EMBL" id="OGF98588.1"/>
    </source>
</evidence>
<evidence type="ECO:0000313" key="5">
    <source>
        <dbReference type="Proteomes" id="UP000176992"/>
    </source>
</evidence>
<comment type="caution">
    <text evidence="4">The sequence shown here is derived from an EMBL/GenBank/DDBJ whole genome shotgun (WGS) entry which is preliminary data.</text>
</comment>
<feature type="chain" id="PRO_5009522406" description="TRASH domain-containing protein" evidence="2">
    <location>
        <begin position="24"/>
        <end position="163"/>
    </location>
</feature>
<protein>
    <recommendedName>
        <fullName evidence="3">TRASH domain-containing protein</fullName>
    </recommendedName>
</protein>
<accession>A0A1F5YEI7</accession>
<organism evidence="4 5">
    <name type="scientific">Candidatus Glassbacteria bacterium GWA2_58_10</name>
    <dbReference type="NCBI Taxonomy" id="1817865"/>
    <lineage>
        <taxon>Bacteria</taxon>
        <taxon>Candidatus Glassiibacteriota</taxon>
    </lineage>
</organism>
<dbReference type="InterPro" id="IPR009078">
    <property type="entry name" value="Ferritin-like_SF"/>
</dbReference>
<dbReference type="Gene3D" id="1.10.620.20">
    <property type="entry name" value="Ribonucleotide Reductase, subunit A"/>
    <property type="match status" value="2"/>
</dbReference>
<feature type="region of interest" description="Disordered" evidence="1">
    <location>
        <begin position="140"/>
        <end position="163"/>
    </location>
</feature>
<evidence type="ECO:0000256" key="1">
    <source>
        <dbReference type="SAM" id="MobiDB-lite"/>
    </source>
</evidence>
<dbReference type="GO" id="GO:0016491">
    <property type="term" value="F:oxidoreductase activity"/>
    <property type="evidence" value="ECO:0007669"/>
    <property type="project" value="InterPro"/>
</dbReference>
<feature type="domain" description="TRASH" evidence="3">
    <location>
        <begin position="93"/>
        <end position="128"/>
    </location>
</feature>
<dbReference type="AlphaFoldDB" id="A0A1F5YEI7"/>
<keyword evidence="2" id="KW-0732">Signal</keyword>
<feature type="signal peptide" evidence="2">
    <location>
        <begin position="1"/>
        <end position="23"/>
    </location>
</feature>
<dbReference type="InterPro" id="IPR012348">
    <property type="entry name" value="RNR-like"/>
</dbReference>
<gene>
    <name evidence="4" type="ORF">A2Z86_05830</name>
</gene>
<evidence type="ECO:0000259" key="3">
    <source>
        <dbReference type="SMART" id="SM00746"/>
    </source>
</evidence>
<reference evidence="4 5" key="1">
    <citation type="journal article" date="2016" name="Nat. Commun.">
        <title>Thousands of microbial genomes shed light on interconnected biogeochemical processes in an aquifer system.</title>
        <authorList>
            <person name="Anantharaman K."/>
            <person name="Brown C.T."/>
            <person name="Hug L.A."/>
            <person name="Sharon I."/>
            <person name="Castelle C.J."/>
            <person name="Probst A.J."/>
            <person name="Thomas B.C."/>
            <person name="Singh A."/>
            <person name="Wilkins M.J."/>
            <person name="Karaoz U."/>
            <person name="Brodie E.L."/>
            <person name="Williams K.H."/>
            <person name="Hubbard S.S."/>
            <person name="Banfield J.F."/>
        </authorList>
    </citation>
    <scope>NUCLEOTIDE SEQUENCE [LARGE SCALE GENOMIC DNA]</scope>
</reference>
<evidence type="ECO:0000256" key="2">
    <source>
        <dbReference type="SAM" id="SignalP"/>
    </source>
</evidence>
<dbReference type="SMART" id="SM00746">
    <property type="entry name" value="TRASH"/>
    <property type="match status" value="2"/>
</dbReference>
<sequence length="163" mass="18256">MKAQFIFTLTSATALVVASLSLAAESKMKPQEFCPVMGFAINKEVYADHGGKRVFFCCPNCEEKFKADPEGYLNKMKEAGFAAADTPKMQSDCPVKGGKINREVFFDHEGKRVYFCCADCVAKFESEPAKYLKKMESQGIELEKAPQPKHEIRESGAEEHHHH</sequence>
<proteinExistence type="predicted"/>
<feature type="domain" description="TRASH" evidence="3">
    <location>
        <begin position="34"/>
        <end position="69"/>
    </location>
</feature>
<name>A0A1F5YEI7_9BACT</name>
<dbReference type="InterPro" id="IPR011017">
    <property type="entry name" value="TRASH_dom"/>
</dbReference>
<dbReference type="Proteomes" id="UP000176992">
    <property type="component" value="Unassembled WGS sequence"/>
</dbReference>
<dbReference type="EMBL" id="MFIV01000080">
    <property type="protein sequence ID" value="OGF98588.1"/>
    <property type="molecule type" value="Genomic_DNA"/>
</dbReference>
<dbReference type="SUPFAM" id="SSF47240">
    <property type="entry name" value="Ferritin-like"/>
    <property type="match status" value="1"/>
</dbReference>